<dbReference type="InterPro" id="IPR002347">
    <property type="entry name" value="SDR_fam"/>
</dbReference>
<sequence>MLPVTDSLGGDVFLVTGGAGGIGKATTTALAERGGRVVLTDVDEDAGSQVADEVRRNTNGEIRFEPLDVTNPAAVTECAQKLDDEGWPVYGLMANAGIAPSSSAVDYSDELWLRTVDINLNGVFWCCREFGKRMIARGRGSVVTTSSIAGFRTVSPERHAAYGATKAAVAHLVGLLGVEWAKTGVRVNAVAPGYTRTPILEALKAESPETISEWTERIPNGRLNDPSEIADGVVFLMSNAARGITGTVLHIDGGYAAR</sequence>
<name>Q93QG6_9MICO</name>
<dbReference type="PROSITE" id="PS00061">
    <property type="entry name" value="ADH_SHORT"/>
    <property type="match status" value="1"/>
</dbReference>
<accession>Q93QG6</accession>
<keyword evidence="2" id="KW-0560">Oxidoreductase</keyword>
<dbReference type="AlphaFoldDB" id="Q93QG6"/>
<dbReference type="GO" id="GO:0016616">
    <property type="term" value="F:oxidoreductase activity, acting on the CH-OH group of donors, NAD or NADP as acceptor"/>
    <property type="evidence" value="ECO:0007669"/>
    <property type="project" value="TreeGrafter"/>
</dbReference>
<reference evidence="3" key="1">
    <citation type="journal article" date="2002" name="Appl. Microbiol. Biotechnol.">
        <title>Identification of two gene clusters involved in cyclohexanone oxidation in Brevibacterium epidermidis strain HCU.</title>
        <authorList>
            <person name="Brzostowicz P.C."/>
            <person name="Blasko M.S."/>
            <person name="Rouviere P.E."/>
        </authorList>
    </citation>
    <scope>NUCLEOTIDE SEQUENCE</scope>
    <source>
        <strain evidence="3">HCU</strain>
    </source>
</reference>
<dbReference type="Pfam" id="PF13561">
    <property type="entry name" value="adh_short_C2"/>
    <property type="match status" value="1"/>
</dbReference>
<dbReference type="InterPro" id="IPR020904">
    <property type="entry name" value="Sc_DH/Rdtase_CS"/>
</dbReference>
<evidence type="ECO:0000256" key="1">
    <source>
        <dbReference type="ARBA" id="ARBA00006484"/>
    </source>
</evidence>
<dbReference type="CDD" id="cd05233">
    <property type="entry name" value="SDR_c"/>
    <property type="match status" value="1"/>
</dbReference>
<dbReference type="EMBL" id="AF257214">
    <property type="protein sequence ID" value="AAK73163.1"/>
    <property type="molecule type" value="Genomic_DNA"/>
</dbReference>
<comment type="similarity">
    <text evidence="1">Belongs to the short-chain dehydrogenases/reductases (SDR) family.</text>
</comment>
<evidence type="ECO:0000313" key="3">
    <source>
        <dbReference type="EMBL" id="AAK73163.1"/>
    </source>
</evidence>
<dbReference type="FunFam" id="3.40.50.720:FF:000084">
    <property type="entry name" value="Short-chain dehydrogenase reductase"/>
    <property type="match status" value="1"/>
</dbReference>
<dbReference type="PRINTS" id="PR00081">
    <property type="entry name" value="GDHRDH"/>
</dbReference>
<dbReference type="PANTHER" id="PTHR42760:SF115">
    <property type="entry name" value="3-OXOACYL-[ACYL-CARRIER-PROTEIN] REDUCTASE FABG"/>
    <property type="match status" value="1"/>
</dbReference>
<proteinExistence type="inferred from homology"/>
<protein>
    <submittedName>
        <fullName evidence="3">Short-chain dehydrogenase</fullName>
    </submittedName>
</protein>
<dbReference type="Gene3D" id="3.40.50.720">
    <property type="entry name" value="NAD(P)-binding Rossmann-like Domain"/>
    <property type="match status" value="1"/>
</dbReference>
<evidence type="ECO:0000256" key="2">
    <source>
        <dbReference type="ARBA" id="ARBA00023002"/>
    </source>
</evidence>
<organism evidence="3">
    <name type="scientific">Brevibacterium sp. HCU</name>
    <dbReference type="NCBI Taxonomy" id="133406"/>
    <lineage>
        <taxon>Bacteria</taxon>
        <taxon>Bacillati</taxon>
        <taxon>Actinomycetota</taxon>
        <taxon>Actinomycetes</taxon>
        <taxon>Micrococcales</taxon>
        <taxon>Brevibacteriaceae</taxon>
        <taxon>Brevibacterium</taxon>
    </lineage>
</organism>
<dbReference type="InterPro" id="IPR036291">
    <property type="entry name" value="NAD(P)-bd_dom_sf"/>
</dbReference>
<dbReference type="PANTHER" id="PTHR42760">
    <property type="entry name" value="SHORT-CHAIN DEHYDROGENASES/REDUCTASES FAMILY MEMBER"/>
    <property type="match status" value="1"/>
</dbReference>
<dbReference type="SUPFAM" id="SSF51735">
    <property type="entry name" value="NAD(P)-binding Rossmann-fold domains"/>
    <property type="match status" value="1"/>
</dbReference>